<sequence length="683" mass="77979">MVKETSSSNIKKKRKTANADNDAETDVYKKVVEFEEKESSSRQSALDATIYFEMCQDIKDTLAEILKRKCQKSADTAANRELLTEICIKLCVIRKLNRIDKIKHVFGKETLSSEKQKCDSIKLSYQNLVYELHHLVAETNKCLSFKSKDEDIELVTFEEFVKEAPASLTEKFKEYNDDTASSEEKHALRLARLEWELSQRKSLAELCKSLEEEKKKLGQDLVERKEKLNALRPLLMNIIDATKPLQEHLDVPFDQLRAEHKLAFLLPDPLYIFYVNIVSYKKVYDLNLEVNIVGDQDDAIQWKESQEAGEGLQDDDDSEHESDLPEVEEVVEVKKRRHRKSVQQVDPMEEKRKKLLEVHPLSVEIIAKIDDGPSVTSTFRYYVKLRIVTVTSKVNVPPNITANSAREILSGENILGELIENDFGTESPNPTTLYQLKKVGISSYHSLVPQIGYAYNWAQAVCGMEFLAKQTGCNKVGSVNIENVIRILFKRLSARNNLANQLQQLEQNIIPEVPDVVDLPSTAVTSLTKWSSTTYQRFCQSDFTQTLLEEELVSPSDLFYSASLNRGPANLHALIVIKNSYPETPPIFSLCLCYKGMHHSGNCDEMRDMERAVNVNLQHGDGNASWLLSAQITYLCSYVDVYLETMDTKIFPQTAMFLRKICARNRKRPFKFRKVGAGIFTQN</sequence>
<dbReference type="InterPro" id="IPR019163">
    <property type="entry name" value="THO_Thoc5"/>
</dbReference>
<evidence type="ECO:0000256" key="5">
    <source>
        <dbReference type="SAM" id="MobiDB-lite"/>
    </source>
</evidence>
<dbReference type="GO" id="GO:0006406">
    <property type="term" value="P:mRNA export from nucleus"/>
    <property type="evidence" value="ECO:0007669"/>
    <property type="project" value="TreeGrafter"/>
</dbReference>
<evidence type="ECO:0000256" key="1">
    <source>
        <dbReference type="ARBA" id="ARBA00004123"/>
    </source>
</evidence>
<proteinExistence type="inferred from homology"/>
<reference evidence="6" key="1">
    <citation type="journal article" date="2023" name="Insect Mol. Biol.">
        <title>Genome sequencing provides insights into the evolution of gene families encoding plant cell wall-degrading enzymes in longhorned beetles.</title>
        <authorList>
            <person name="Shin N.R."/>
            <person name="Okamura Y."/>
            <person name="Kirsch R."/>
            <person name="Pauchet Y."/>
        </authorList>
    </citation>
    <scope>NUCLEOTIDE SEQUENCE</scope>
    <source>
        <strain evidence="6">AMC_N1</strain>
    </source>
</reference>
<feature type="region of interest" description="Disordered" evidence="5">
    <location>
        <begin position="306"/>
        <end position="326"/>
    </location>
</feature>
<dbReference type="AlphaFoldDB" id="A0AAV8XN82"/>
<dbReference type="PANTHER" id="PTHR13375:SF3">
    <property type="entry name" value="THO COMPLEX SUBUNIT 5 HOMOLOG"/>
    <property type="match status" value="1"/>
</dbReference>
<gene>
    <name evidence="6" type="ORF">NQ318_012808</name>
</gene>
<evidence type="ECO:0000256" key="3">
    <source>
        <dbReference type="ARBA" id="ARBA00023242"/>
    </source>
</evidence>
<keyword evidence="4" id="KW-0175">Coiled coil</keyword>
<evidence type="ECO:0008006" key="8">
    <source>
        <dbReference type="Google" id="ProtNLM"/>
    </source>
</evidence>
<feature type="compositionally biased region" description="Acidic residues" evidence="5">
    <location>
        <begin position="312"/>
        <end position="326"/>
    </location>
</feature>
<evidence type="ECO:0000313" key="6">
    <source>
        <dbReference type="EMBL" id="KAJ8939808.1"/>
    </source>
</evidence>
<keyword evidence="7" id="KW-1185">Reference proteome</keyword>
<comment type="caution">
    <text evidence="6">The sequence shown here is derived from an EMBL/GenBank/DDBJ whole genome shotgun (WGS) entry which is preliminary data.</text>
</comment>
<feature type="coiled-coil region" evidence="4">
    <location>
        <begin position="200"/>
        <end position="227"/>
    </location>
</feature>
<evidence type="ECO:0000313" key="7">
    <source>
        <dbReference type="Proteomes" id="UP001162162"/>
    </source>
</evidence>
<accession>A0AAV8XN82</accession>
<dbReference type="GO" id="GO:0000445">
    <property type="term" value="C:THO complex part of transcription export complex"/>
    <property type="evidence" value="ECO:0007669"/>
    <property type="project" value="TreeGrafter"/>
</dbReference>
<name>A0AAV8XN82_9CUCU</name>
<dbReference type="EMBL" id="JAPWTK010000467">
    <property type="protein sequence ID" value="KAJ8939808.1"/>
    <property type="molecule type" value="Genomic_DNA"/>
</dbReference>
<dbReference type="Pfam" id="PF09766">
    <property type="entry name" value="FmiP_Thoc5"/>
    <property type="match status" value="1"/>
</dbReference>
<comment type="subcellular location">
    <subcellularLocation>
        <location evidence="1">Nucleus</location>
    </subcellularLocation>
</comment>
<feature type="region of interest" description="Disordered" evidence="5">
    <location>
        <begin position="1"/>
        <end position="22"/>
    </location>
</feature>
<protein>
    <recommendedName>
        <fullName evidence="8">THO complex subunit 5</fullName>
    </recommendedName>
</protein>
<dbReference type="PANTHER" id="PTHR13375">
    <property type="entry name" value="FMS INTERACTING PROTEIN"/>
    <property type="match status" value="1"/>
</dbReference>
<evidence type="ECO:0000256" key="4">
    <source>
        <dbReference type="SAM" id="Coils"/>
    </source>
</evidence>
<dbReference type="Proteomes" id="UP001162162">
    <property type="component" value="Unassembled WGS sequence"/>
</dbReference>
<comment type="similarity">
    <text evidence="2">Belongs to the THOC5 family.</text>
</comment>
<keyword evidence="3" id="KW-0539">Nucleus</keyword>
<organism evidence="6 7">
    <name type="scientific">Aromia moschata</name>
    <dbReference type="NCBI Taxonomy" id="1265417"/>
    <lineage>
        <taxon>Eukaryota</taxon>
        <taxon>Metazoa</taxon>
        <taxon>Ecdysozoa</taxon>
        <taxon>Arthropoda</taxon>
        <taxon>Hexapoda</taxon>
        <taxon>Insecta</taxon>
        <taxon>Pterygota</taxon>
        <taxon>Neoptera</taxon>
        <taxon>Endopterygota</taxon>
        <taxon>Coleoptera</taxon>
        <taxon>Polyphaga</taxon>
        <taxon>Cucujiformia</taxon>
        <taxon>Chrysomeloidea</taxon>
        <taxon>Cerambycidae</taxon>
        <taxon>Cerambycinae</taxon>
        <taxon>Callichromatini</taxon>
        <taxon>Aromia</taxon>
    </lineage>
</organism>
<evidence type="ECO:0000256" key="2">
    <source>
        <dbReference type="ARBA" id="ARBA00008044"/>
    </source>
</evidence>
<dbReference type="GO" id="GO:0003729">
    <property type="term" value="F:mRNA binding"/>
    <property type="evidence" value="ECO:0007669"/>
    <property type="project" value="TreeGrafter"/>
</dbReference>